<feature type="region of interest" description="Disordered" evidence="1">
    <location>
        <begin position="19"/>
        <end position="53"/>
    </location>
</feature>
<reference evidence="3" key="1">
    <citation type="submission" date="2023-08" db="EMBL/GenBank/DDBJ databases">
        <authorList>
            <person name="Alioto T."/>
            <person name="Alioto T."/>
            <person name="Gomez Garrido J."/>
        </authorList>
    </citation>
    <scope>NUCLEOTIDE SEQUENCE</scope>
</reference>
<proteinExistence type="predicted"/>
<name>A0AAV1FFS2_XYRNO</name>
<feature type="region of interest" description="Disordered" evidence="1">
    <location>
        <begin position="81"/>
        <end position="100"/>
    </location>
</feature>
<keyword evidence="2" id="KW-0732">Signal</keyword>
<evidence type="ECO:0000256" key="2">
    <source>
        <dbReference type="SAM" id="SignalP"/>
    </source>
</evidence>
<dbReference type="EMBL" id="OY660870">
    <property type="protein sequence ID" value="CAJ1059983.1"/>
    <property type="molecule type" value="Genomic_DNA"/>
</dbReference>
<organism evidence="3 4">
    <name type="scientific">Xyrichtys novacula</name>
    <name type="common">Pearly razorfish</name>
    <name type="synonym">Hemipteronotus novacula</name>
    <dbReference type="NCBI Taxonomy" id="13765"/>
    <lineage>
        <taxon>Eukaryota</taxon>
        <taxon>Metazoa</taxon>
        <taxon>Chordata</taxon>
        <taxon>Craniata</taxon>
        <taxon>Vertebrata</taxon>
        <taxon>Euteleostomi</taxon>
        <taxon>Actinopterygii</taxon>
        <taxon>Neopterygii</taxon>
        <taxon>Teleostei</taxon>
        <taxon>Neoteleostei</taxon>
        <taxon>Acanthomorphata</taxon>
        <taxon>Eupercaria</taxon>
        <taxon>Labriformes</taxon>
        <taxon>Labridae</taxon>
        <taxon>Xyrichtys</taxon>
    </lineage>
</organism>
<feature type="signal peptide" evidence="2">
    <location>
        <begin position="1"/>
        <end position="21"/>
    </location>
</feature>
<dbReference type="Proteomes" id="UP001178508">
    <property type="component" value="Chromosome 7"/>
</dbReference>
<protein>
    <submittedName>
        <fullName evidence="3">Uncharacterized protein</fullName>
    </submittedName>
</protein>
<dbReference type="AlphaFoldDB" id="A0AAV1FFS2"/>
<evidence type="ECO:0000256" key="1">
    <source>
        <dbReference type="SAM" id="MobiDB-lite"/>
    </source>
</evidence>
<accession>A0AAV1FFS2</accession>
<feature type="compositionally biased region" description="Basic and acidic residues" evidence="1">
    <location>
        <begin position="19"/>
        <end position="33"/>
    </location>
</feature>
<keyword evidence="4" id="KW-1185">Reference proteome</keyword>
<evidence type="ECO:0000313" key="4">
    <source>
        <dbReference type="Proteomes" id="UP001178508"/>
    </source>
</evidence>
<sequence>MAGALVLMILNRLQMLKEGRGQECKRPDRKTEQAGETQEETLPAPQDPTGDVTNHWVTSVSFFQHKVIPLFPPLLDTCQSLPGSSIPQVQPPPSYQYHNF</sequence>
<gene>
    <name evidence="3" type="ORF">XNOV1_A019333</name>
</gene>
<feature type="chain" id="PRO_5044010177" evidence="2">
    <location>
        <begin position="22"/>
        <end position="100"/>
    </location>
</feature>
<evidence type="ECO:0000313" key="3">
    <source>
        <dbReference type="EMBL" id="CAJ1059983.1"/>
    </source>
</evidence>